<dbReference type="InterPro" id="IPR036737">
    <property type="entry name" value="OmpA-like_sf"/>
</dbReference>
<evidence type="ECO:0000256" key="1">
    <source>
        <dbReference type="ARBA" id="ARBA00004442"/>
    </source>
</evidence>
<evidence type="ECO:0000256" key="2">
    <source>
        <dbReference type="ARBA" id="ARBA00023136"/>
    </source>
</evidence>
<dbReference type="CDD" id="cd07185">
    <property type="entry name" value="OmpA_C-like"/>
    <property type="match status" value="1"/>
</dbReference>
<dbReference type="PRINTS" id="PR01023">
    <property type="entry name" value="NAFLGMOTY"/>
</dbReference>
<evidence type="ECO:0000313" key="6">
    <source>
        <dbReference type="EMBL" id="MCY0147642.1"/>
    </source>
</evidence>
<dbReference type="InterPro" id="IPR007055">
    <property type="entry name" value="BON_dom"/>
</dbReference>
<organism evidence="6 7">
    <name type="scientific">Hoeflea algicola</name>
    <dbReference type="NCBI Taxonomy" id="2983763"/>
    <lineage>
        <taxon>Bacteria</taxon>
        <taxon>Pseudomonadati</taxon>
        <taxon>Pseudomonadota</taxon>
        <taxon>Alphaproteobacteria</taxon>
        <taxon>Hyphomicrobiales</taxon>
        <taxon>Rhizobiaceae</taxon>
        <taxon>Hoeflea</taxon>
    </lineage>
</organism>
<comment type="subcellular location">
    <subcellularLocation>
        <location evidence="1">Cell outer membrane</location>
    </subcellularLocation>
</comment>
<evidence type="ECO:0000256" key="4">
    <source>
        <dbReference type="PROSITE-ProRule" id="PRU00473"/>
    </source>
</evidence>
<dbReference type="SUPFAM" id="SSF103088">
    <property type="entry name" value="OmpA-like"/>
    <property type="match status" value="1"/>
</dbReference>
<keyword evidence="3" id="KW-0998">Cell outer membrane</keyword>
<dbReference type="EMBL" id="JAOVZR010000001">
    <property type="protein sequence ID" value="MCY0147642.1"/>
    <property type="molecule type" value="Genomic_DNA"/>
</dbReference>
<dbReference type="Pfam" id="PF00691">
    <property type="entry name" value="OmpA"/>
    <property type="match status" value="1"/>
</dbReference>
<dbReference type="Gene3D" id="3.30.1330.60">
    <property type="entry name" value="OmpA-like domain"/>
    <property type="match status" value="1"/>
</dbReference>
<evidence type="ECO:0000256" key="3">
    <source>
        <dbReference type="ARBA" id="ARBA00023237"/>
    </source>
</evidence>
<accession>A0ABT3Z7A2</accession>
<dbReference type="Pfam" id="PF04972">
    <property type="entry name" value="BON"/>
    <property type="match status" value="1"/>
</dbReference>
<dbReference type="PANTHER" id="PTHR30329:SF21">
    <property type="entry name" value="LIPOPROTEIN YIAD-RELATED"/>
    <property type="match status" value="1"/>
</dbReference>
<sequence>MVNWKSWIWPGLATVACLTALAMWFRADTIEADLRKRALLALEPHQGWVQVSVRGRDLRLTGLAPDEPSRAKVLEITQNLYGVRVVENASGLLPVQSPYRLSAAKTESGVTLSGFVPNETTRKQVIADLTAMLPGIALLDQMKLARGAPAQLTELADFGLAAFSWFSTGAVEITDTVVNVSGQALNPEDHEAALTALSEPLPAGGILGDVEITPAAVSDGYGWKAKIDADCITLGGYAPSLAIRQQIADAAGLAKPGVPLVDEMLLATGVPDRVDWLAASKEAMSVLSHLVEGQASISGNVLDLSGQAANGDEFREVQQLLDAGFDSGLVLGTADIGIAAISPFEWSASVSDAGLVLQGFVPGGAIRARLAETAGLKFGTLAIDDRQKTAGGAPEGFDAAALVALQALSRLDDAEVRLVDRKLTLQGDALNPAALLAIERTMAEDLPEGYEADTQVAVRPVPVDVLEPASCQQRLDLVTGANSVLFDSAQANIQLHSLGFLDRIAFVANQCGNIRLEISGHTDSDGAEDANLDLSNRRATSVVDFLVATGVEADRLSAIGYGEDRPVAENGTSTGKAANRRIEFQVLK</sequence>
<dbReference type="Proteomes" id="UP001073227">
    <property type="component" value="Unassembled WGS sequence"/>
</dbReference>
<name>A0ABT3Z7A2_9HYPH</name>
<protein>
    <submittedName>
        <fullName evidence="6">OmpA family protein</fullName>
    </submittedName>
</protein>
<dbReference type="PRINTS" id="PR01021">
    <property type="entry name" value="OMPADOMAIN"/>
</dbReference>
<dbReference type="PROSITE" id="PS51257">
    <property type="entry name" value="PROKAR_LIPOPROTEIN"/>
    <property type="match status" value="1"/>
</dbReference>
<dbReference type="InterPro" id="IPR006664">
    <property type="entry name" value="OMP_bac"/>
</dbReference>
<keyword evidence="7" id="KW-1185">Reference proteome</keyword>
<proteinExistence type="predicted"/>
<dbReference type="InterPro" id="IPR006665">
    <property type="entry name" value="OmpA-like"/>
</dbReference>
<dbReference type="RefSeq" id="WP_267653239.1">
    <property type="nucleotide sequence ID" value="NZ_JAOVZR010000001.1"/>
</dbReference>
<comment type="caution">
    <text evidence="6">The sequence shown here is derived from an EMBL/GenBank/DDBJ whole genome shotgun (WGS) entry which is preliminary data.</text>
</comment>
<reference evidence="6" key="1">
    <citation type="submission" date="2022-10" db="EMBL/GenBank/DDBJ databases">
        <title>Hoeflea sp. G2-23, isolated from marine algae.</title>
        <authorList>
            <person name="Kristyanto S."/>
            <person name="Kim J.M."/>
            <person name="Jeon C.O."/>
        </authorList>
    </citation>
    <scope>NUCLEOTIDE SEQUENCE</scope>
    <source>
        <strain evidence="6">G2-23</strain>
    </source>
</reference>
<dbReference type="InterPro" id="IPR050330">
    <property type="entry name" value="Bact_OuterMem_StrucFunc"/>
</dbReference>
<evidence type="ECO:0000259" key="5">
    <source>
        <dbReference type="PROSITE" id="PS51123"/>
    </source>
</evidence>
<dbReference type="PANTHER" id="PTHR30329">
    <property type="entry name" value="STATOR ELEMENT OF FLAGELLAR MOTOR COMPLEX"/>
    <property type="match status" value="1"/>
</dbReference>
<gene>
    <name evidence="6" type="ORF">OEG84_07915</name>
</gene>
<feature type="domain" description="OmpA-like" evidence="5">
    <location>
        <begin position="473"/>
        <end position="588"/>
    </location>
</feature>
<dbReference type="PROSITE" id="PS51123">
    <property type="entry name" value="OMPA_2"/>
    <property type="match status" value="1"/>
</dbReference>
<evidence type="ECO:0000313" key="7">
    <source>
        <dbReference type="Proteomes" id="UP001073227"/>
    </source>
</evidence>
<dbReference type="Gene3D" id="3.40.1520.20">
    <property type="match status" value="3"/>
</dbReference>
<keyword evidence="2 4" id="KW-0472">Membrane</keyword>